<evidence type="ECO:0000313" key="3">
    <source>
        <dbReference type="Proteomes" id="UP000794436"/>
    </source>
</evidence>
<gene>
    <name evidence="2" type="ORF">Poli38472_001179</name>
</gene>
<reference evidence="2" key="1">
    <citation type="submission" date="2019-03" db="EMBL/GenBank/DDBJ databases">
        <title>Long read genome sequence of the mycoparasitic Pythium oligandrum ATCC 38472 isolated from sugarbeet rhizosphere.</title>
        <authorList>
            <person name="Gaulin E."/>
        </authorList>
    </citation>
    <scope>NUCLEOTIDE SEQUENCE</scope>
    <source>
        <strain evidence="2">ATCC 38472_TT</strain>
    </source>
</reference>
<feature type="compositionally biased region" description="Low complexity" evidence="1">
    <location>
        <begin position="230"/>
        <end position="241"/>
    </location>
</feature>
<dbReference type="OrthoDB" id="162063at2759"/>
<feature type="compositionally biased region" description="Basic residues" evidence="1">
    <location>
        <begin position="13"/>
        <end position="28"/>
    </location>
</feature>
<keyword evidence="3" id="KW-1185">Reference proteome</keyword>
<dbReference type="EMBL" id="SPLM01000001">
    <property type="protein sequence ID" value="TMW69023.1"/>
    <property type="molecule type" value="Genomic_DNA"/>
</dbReference>
<comment type="caution">
    <text evidence="2">The sequence shown here is derived from an EMBL/GenBank/DDBJ whole genome shotgun (WGS) entry which is preliminary data.</text>
</comment>
<feature type="compositionally biased region" description="Acidic residues" evidence="1">
    <location>
        <begin position="267"/>
        <end position="281"/>
    </location>
</feature>
<dbReference type="AlphaFoldDB" id="A0A8K1CVI2"/>
<proteinExistence type="predicted"/>
<evidence type="ECO:0000256" key="1">
    <source>
        <dbReference type="SAM" id="MobiDB-lite"/>
    </source>
</evidence>
<protein>
    <submittedName>
        <fullName evidence="2">Uncharacterized protein</fullName>
    </submittedName>
</protein>
<evidence type="ECO:0000313" key="2">
    <source>
        <dbReference type="EMBL" id="TMW69023.1"/>
    </source>
</evidence>
<feature type="compositionally biased region" description="Polar residues" evidence="1">
    <location>
        <begin position="74"/>
        <end position="90"/>
    </location>
</feature>
<feature type="compositionally biased region" description="Low complexity" evidence="1">
    <location>
        <begin position="59"/>
        <end position="73"/>
    </location>
</feature>
<dbReference type="Proteomes" id="UP000794436">
    <property type="component" value="Unassembled WGS sequence"/>
</dbReference>
<sequence>MGGQSSKSEAKRTQHHTQTHSSGRRQRTDKRQTAGASSRKQPEHASRYQTQRPSPSPASSYSHEYYTTSTDTSENVYSGQPRTMDQNYAQDSGAARRSYIRKLSSASSGSIVSDVDDRFRQASLRSAQDRRLIEAEKILEEIAKEYAAKRAAGLVPTKPVPARTLLWEEMAKNSQTKTAKRGQCIFGRDTPHMCGCTSYKKKKIPGQENPGGICEGCNHGGPWHRLTGGSMMRSSRFTRSTVGSSIAHRTRGSSVLKSEARSASYEYDSDEDDEDEDEDDDEDIANEVARPYDFQSPVPRPLPPPPAILLSDRSSFLSSTSSFGFPSRLSSGTNSLGALLKAIQRYRQMGLAEDEIEARIRADFPPVPRQSSMVNSDASVTHI</sequence>
<feature type="region of interest" description="Disordered" evidence="1">
    <location>
        <begin position="1"/>
        <end position="96"/>
    </location>
</feature>
<accession>A0A8K1CVI2</accession>
<feature type="region of interest" description="Disordered" evidence="1">
    <location>
        <begin position="228"/>
        <end position="281"/>
    </location>
</feature>
<organism evidence="2 3">
    <name type="scientific">Pythium oligandrum</name>
    <name type="common">Mycoparasitic fungus</name>
    <dbReference type="NCBI Taxonomy" id="41045"/>
    <lineage>
        <taxon>Eukaryota</taxon>
        <taxon>Sar</taxon>
        <taxon>Stramenopiles</taxon>
        <taxon>Oomycota</taxon>
        <taxon>Peronosporomycetes</taxon>
        <taxon>Pythiales</taxon>
        <taxon>Pythiaceae</taxon>
        <taxon>Pythium</taxon>
    </lineage>
</organism>
<name>A0A8K1CVI2_PYTOL</name>